<dbReference type="AlphaFoldDB" id="A0ABD6F4V6"/>
<feature type="non-terminal residue" evidence="1">
    <location>
        <position position="129"/>
    </location>
</feature>
<dbReference type="PANTHER" id="PTHR47331:SF5">
    <property type="entry name" value="RIBONUCLEASE H"/>
    <property type="match status" value="1"/>
</dbReference>
<sequence>MIERNLKYSTLELHVFVDASSIAYAAAVYLRVKGEEQARTKIVFAKSRLNPSKEISIPRLELMAILIGVRSLRFVEEQLKLKIKKKFLWSGSKTALAWISSSRVLPVFVANRVREINETGDIKFRHVST</sequence>
<gene>
    <name evidence="1" type="ORF">AB6A40_011811</name>
</gene>
<dbReference type="PANTHER" id="PTHR47331">
    <property type="entry name" value="PHD-TYPE DOMAIN-CONTAINING PROTEIN"/>
    <property type="match status" value="1"/>
</dbReference>
<comment type="caution">
    <text evidence="1">The sequence shown here is derived from an EMBL/GenBank/DDBJ whole genome shotgun (WGS) entry which is preliminary data.</text>
</comment>
<dbReference type="EMBL" id="JBGFUD010037598">
    <property type="protein sequence ID" value="MFH4985102.1"/>
    <property type="molecule type" value="Genomic_DNA"/>
</dbReference>
<proteinExistence type="predicted"/>
<organism evidence="1 2">
    <name type="scientific">Gnathostoma spinigerum</name>
    <dbReference type="NCBI Taxonomy" id="75299"/>
    <lineage>
        <taxon>Eukaryota</taxon>
        <taxon>Metazoa</taxon>
        <taxon>Ecdysozoa</taxon>
        <taxon>Nematoda</taxon>
        <taxon>Chromadorea</taxon>
        <taxon>Rhabditida</taxon>
        <taxon>Spirurina</taxon>
        <taxon>Gnathostomatomorpha</taxon>
        <taxon>Gnathostomatoidea</taxon>
        <taxon>Gnathostomatidae</taxon>
        <taxon>Gnathostoma</taxon>
    </lineage>
</organism>
<name>A0ABD6F4V6_9BILA</name>
<dbReference type="Proteomes" id="UP001608902">
    <property type="component" value="Unassembled WGS sequence"/>
</dbReference>
<evidence type="ECO:0000313" key="2">
    <source>
        <dbReference type="Proteomes" id="UP001608902"/>
    </source>
</evidence>
<evidence type="ECO:0000313" key="1">
    <source>
        <dbReference type="EMBL" id="MFH4985102.1"/>
    </source>
</evidence>
<dbReference type="Pfam" id="PF05380">
    <property type="entry name" value="Peptidase_A17"/>
    <property type="match status" value="1"/>
</dbReference>
<accession>A0ABD6F4V6</accession>
<dbReference type="InterPro" id="IPR008042">
    <property type="entry name" value="Retrotrans_Pao"/>
</dbReference>
<protein>
    <recommendedName>
        <fullName evidence="3">Reverse transcriptase/retrotransposon-derived protein RNase H-like domain-containing protein</fullName>
    </recommendedName>
</protein>
<reference evidence="1 2" key="1">
    <citation type="submission" date="2024-08" db="EMBL/GenBank/DDBJ databases">
        <title>Gnathostoma spinigerum genome.</title>
        <authorList>
            <person name="Gonzalez-Bertolin B."/>
            <person name="Monzon S."/>
            <person name="Zaballos A."/>
            <person name="Jimenez P."/>
            <person name="Dekumyoy P."/>
            <person name="Varona S."/>
            <person name="Cuesta I."/>
            <person name="Sumanam S."/>
            <person name="Adisakwattana P."/>
            <person name="Gasser R.B."/>
            <person name="Hernandez-Gonzalez A."/>
            <person name="Young N.D."/>
            <person name="Perteguer M.J."/>
        </authorList>
    </citation>
    <scope>NUCLEOTIDE SEQUENCE [LARGE SCALE GENOMIC DNA]</scope>
    <source>
        <strain evidence="1">AL3</strain>
        <tissue evidence="1">Liver</tissue>
    </source>
</reference>
<keyword evidence="2" id="KW-1185">Reference proteome</keyword>
<evidence type="ECO:0008006" key="3">
    <source>
        <dbReference type="Google" id="ProtNLM"/>
    </source>
</evidence>